<dbReference type="GO" id="GO:0043190">
    <property type="term" value="C:ATP-binding cassette (ABC) transporter complex"/>
    <property type="evidence" value="ECO:0007669"/>
    <property type="project" value="InterPro"/>
</dbReference>
<accession>A0A381QRS0</accession>
<dbReference type="Gene3D" id="3.10.105.10">
    <property type="entry name" value="Dipeptide-binding Protein, Domain 3"/>
    <property type="match status" value="1"/>
</dbReference>
<dbReference type="Gene3D" id="3.40.190.10">
    <property type="entry name" value="Periplasmic binding protein-like II"/>
    <property type="match status" value="1"/>
</dbReference>
<dbReference type="EMBL" id="UINC01001460">
    <property type="protein sequence ID" value="SUZ81239.1"/>
    <property type="molecule type" value="Genomic_DNA"/>
</dbReference>
<dbReference type="GO" id="GO:0042597">
    <property type="term" value="C:periplasmic space"/>
    <property type="evidence" value="ECO:0007669"/>
    <property type="project" value="UniProtKB-ARBA"/>
</dbReference>
<dbReference type="InterPro" id="IPR039424">
    <property type="entry name" value="SBP_5"/>
</dbReference>
<evidence type="ECO:0000313" key="3">
    <source>
        <dbReference type="EMBL" id="SUZ81239.1"/>
    </source>
</evidence>
<dbReference type="CDD" id="cd00995">
    <property type="entry name" value="PBP2_NikA_DppA_OppA_like"/>
    <property type="match status" value="1"/>
</dbReference>
<name>A0A381QRS0_9ZZZZ</name>
<dbReference type="InterPro" id="IPR030678">
    <property type="entry name" value="Peptide/Ni-bd"/>
</dbReference>
<evidence type="ECO:0000256" key="1">
    <source>
        <dbReference type="SAM" id="MobiDB-lite"/>
    </source>
</evidence>
<dbReference type="AlphaFoldDB" id="A0A381QRS0"/>
<dbReference type="PIRSF" id="PIRSF002741">
    <property type="entry name" value="MppA"/>
    <property type="match status" value="1"/>
</dbReference>
<proteinExistence type="predicted"/>
<dbReference type="GO" id="GO:0015833">
    <property type="term" value="P:peptide transport"/>
    <property type="evidence" value="ECO:0007669"/>
    <property type="project" value="TreeGrafter"/>
</dbReference>
<evidence type="ECO:0000259" key="2">
    <source>
        <dbReference type="Pfam" id="PF00496"/>
    </source>
</evidence>
<dbReference type="Pfam" id="PF00496">
    <property type="entry name" value="SBP_bac_5"/>
    <property type="match status" value="1"/>
</dbReference>
<organism evidence="3">
    <name type="scientific">marine metagenome</name>
    <dbReference type="NCBI Taxonomy" id="408172"/>
    <lineage>
        <taxon>unclassified sequences</taxon>
        <taxon>metagenomes</taxon>
        <taxon>ecological metagenomes</taxon>
    </lineage>
</organism>
<reference evidence="3" key="1">
    <citation type="submission" date="2018-05" db="EMBL/GenBank/DDBJ databases">
        <authorList>
            <person name="Lanie J.A."/>
            <person name="Ng W.-L."/>
            <person name="Kazmierczak K.M."/>
            <person name="Andrzejewski T.M."/>
            <person name="Davidsen T.M."/>
            <person name="Wayne K.J."/>
            <person name="Tettelin H."/>
            <person name="Glass J.I."/>
            <person name="Rusch D."/>
            <person name="Podicherti R."/>
            <person name="Tsui H.-C.T."/>
            <person name="Winkler M.E."/>
        </authorList>
    </citation>
    <scope>NUCLEOTIDE SEQUENCE</scope>
</reference>
<protein>
    <recommendedName>
        <fullName evidence="2">Solute-binding protein family 5 domain-containing protein</fullName>
    </recommendedName>
</protein>
<sequence length="558" mass="61115">MAKHRLLRIPFLIAVLTATMLVVSVACGSSAEPTAEPASQPASSSGGAPAPTAVPATSPPTAVKPTGKLTIAITDMGNETPSVWQEFAFGKAYMRFLYDALTGTNDAGEVDKTTGAAKEWSMSSDARKWTFILRDNIKFHNGDQLTAEDAKFSIGLVTSEDSITSYKGTVKAAIADQDSITVVSPTELVINTSSPSGFLNWFISDIQGVEGLIQPKNYTESVGNDEFSQNPVGSGPYKWVDQRKGDFMEMEAVDNHWRDGASRFKSLLWRIIPEESTRIAALKAGEVDVISVSRERAPQLKADGLNIFSKEGASVLGLYFHEQWRDDSVWKDINVRKAFNLAINREEICEFVFAGQCSPARVYPWPDIAPGTDNSLEPVAFDPVEAKRLLDASNYNGEEVAIRSYPRADVPEGPRFIEAVGAYLTDIGVNVKIIPTEYASYRQERLAHTLDNGSGYLAAPNRPLAGFVGLMRVLNHTDGTFTSTNDPEIDRLIEALEAGIAPADVEAASVALYRYMYSQFSHLTCCNMNISYATNDKITSWDLGKRVWDDGFTNLVQR</sequence>
<feature type="region of interest" description="Disordered" evidence="1">
    <location>
        <begin position="32"/>
        <end position="62"/>
    </location>
</feature>
<dbReference type="PANTHER" id="PTHR30290">
    <property type="entry name" value="PERIPLASMIC BINDING COMPONENT OF ABC TRANSPORTER"/>
    <property type="match status" value="1"/>
</dbReference>
<gene>
    <name evidence="3" type="ORF">METZ01_LOCUS34093</name>
</gene>
<feature type="domain" description="Solute-binding protein family 5" evidence="2">
    <location>
        <begin position="116"/>
        <end position="448"/>
    </location>
</feature>
<dbReference type="PROSITE" id="PS51257">
    <property type="entry name" value="PROKAR_LIPOPROTEIN"/>
    <property type="match status" value="1"/>
</dbReference>
<dbReference type="InterPro" id="IPR000914">
    <property type="entry name" value="SBP_5_dom"/>
</dbReference>
<dbReference type="GO" id="GO:1904680">
    <property type="term" value="F:peptide transmembrane transporter activity"/>
    <property type="evidence" value="ECO:0007669"/>
    <property type="project" value="TreeGrafter"/>
</dbReference>
<dbReference type="SUPFAM" id="SSF53850">
    <property type="entry name" value="Periplasmic binding protein-like II"/>
    <property type="match status" value="1"/>
</dbReference>
<dbReference type="Gene3D" id="3.90.76.10">
    <property type="entry name" value="Dipeptide-binding Protein, Domain 1"/>
    <property type="match status" value="1"/>
</dbReference>